<dbReference type="Gene3D" id="3.40.50.1000">
    <property type="entry name" value="HAD superfamily/HAD-like"/>
    <property type="match status" value="2"/>
</dbReference>
<dbReference type="InterPro" id="IPR000009">
    <property type="entry name" value="PP2A_PR55"/>
</dbReference>
<dbReference type="InterPro" id="IPR023214">
    <property type="entry name" value="HAD_sf"/>
</dbReference>
<comment type="similarity">
    <text evidence="1">Belongs to the phosphatase 2A regulatory subunit B family.</text>
</comment>
<dbReference type="SUPFAM" id="SSF56784">
    <property type="entry name" value="HAD-like"/>
    <property type="match status" value="1"/>
</dbReference>
<dbReference type="Gene3D" id="2.130.10.10">
    <property type="entry name" value="YVTN repeat-like/Quinoprotein amine dehydrogenase"/>
    <property type="match status" value="3"/>
</dbReference>
<dbReference type="OrthoDB" id="10252832at2759"/>
<feature type="region of interest" description="Disordered" evidence="8">
    <location>
        <begin position="1"/>
        <end position="25"/>
    </location>
</feature>
<evidence type="ECO:0000313" key="10">
    <source>
        <dbReference type="Proteomes" id="UP000192578"/>
    </source>
</evidence>
<feature type="compositionally biased region" description="Polar residues" evidence="8">
    <location>
        <begin position="495"/>
        <end position="507"/>
    </location>
</feature>
<dbReference type="CDD" id="cd07522">
    <property type="entry name" value="HAD_cN-II"/>
    <property type="match status" value="1"/>
</dbReference>
<evidence type="ECO:0000256" key="8">
    <source>
        <dbReference type="SAM" id="MobiDB-lite"/>
    </source>
</evidence>
<organism evidence="9 10">
    <name type="scientific">Hypsibius exemplaris</name>
    <name type="common">Freshwater tardigrade</name>
    <dbReference type="NCBI Taxonomy" id="2072580"/>
    <lineage>
        <taxon>Eukaryota</taxon>
        <taxon>Metazoa</taxon>
        <taxon>Ecdysozoa</taxon>
        <taxon>Tardigrada</taxon>
        <taxon>Eutardigrada</taxon>
        <taxon>Parachela</taxon>
        <taxon>Hypsibioidea</taxon>
        <taxon>Hypsibiidae</taxon>
        <taxon>Hypsibius</taxon>
    </lineage>
</organism>
<dbReference type="InterPro" id="IPR036322">
    <property type="entry name" value="WD40_repeat_dom_sf"/>
</dbReference>
<keyword evidence="3" id="KW-0853">WD repeat</keyword>
<evidence type="ECO:0000256" key="2">
    <source>
        <dbReference type="ARBA" id="ARBA00009589"/>
    </source>
</evidence>
<dbReference type="FunFam" id="3.40.50.1000:FF:000021">
    <property type="entry name" value="NT5C2 isoform 1"/>
    <property type="match status" value="1"/>
</dbReference>
<dbReference type="PRINTS" id="PR00600">
    <property type="entry name" value="PP2APR55"/>
</dbReference>
<feature type="region of interest" description="Disordered" evidence="8">
    <location>
        <begin position="494"/>
        <end position="519"/>
    </location>
</feature>
<sequence>MDGDSEPAAPNKEDSPPDSQSQIASPCDTQWFLSQIKGSLEDENVDADTISSIEFNENGEFLAAGDKGGRIVVFKRDTENKQPFGRTDYNVYSTFQSHEPEFDYLKSVEIEEKINDIAWLKRRSPAHFLLSTNDKTIKLWKISEKTKRAEGFNLREEDSGRVLNQRLKGLKIPALKSVEGVVEASARRVYANAHAYHINSISVNADQETFLSADDLRINIWQAESKNVCWNVIDIKPENMEDLAEVITYSRFHPTENSVFAFSSSKGVIRLCDMRRSTHYEQHARLFADLEEAGTRNFFSEIIASIAHFTFSYNGHLMAARDYMHVKLWDLRMENRPVDVFPVHDHLKAKLCTLYENDCIFDKFDCNFSHDDRAILTGSYGSLFRVFDITSKRDVTYEASKDVTKVKAVLKAKKIIAGGDRLAAQKRKKDEIATDSLDYSRKVLHASWHPRENVLALCATNNLFISIPFLNSYLFADNIDKASCDMDTAGLNEPLATSSTVGPSSTLQEKENNEETSLPPKYYREAEHRVFVNRSLRLGQIKFYGFDMDYTLAVYKSPAYETMAFNEIIQRLQQIGYPEELQEFEYDPSFPVRGVWFDSLYGNILKVDPFGFIMVAYHGFEVLKAVDVEDLYPNKFVVLDERRMYVMNTLFNLPEIYILACLIDYFSKSQDAAIQKSGVKKGDIVMSYKSIFQDVRGAVDWVHMQGSLKEKTVLNPEEYVERDPRLPTLLDHLRKNGAKIFLMTNSEWDYTNKVMTYMFSFEGADLSRKWRSYFDYVVVDARKPLFFGEGTLLREVDLKTDTLRLGTSTGPLQSDRVYSGGSCDVFTQLVGAKGKDVLYVGDHIFGDILKSKKTRGWRTFLVIRELENELRVWSEKRDLFTSLEKFDVALSNLYKDMDSGSLERPNIKHIQQEMKNVIHEMDMSYGLLGSLFRSGSFQTFFASQVSRYADLYAASFLNLLYYPMCYMFRAPAQLMPHESTVKHDESLSGQMDDSLAAYGRRYSIVQQNAKKSMSGSMSESAALKPVLERPSSNDGGSAVEGISGTAAHVRRPYPETPAEFTQTIDVYDEDDSATQTWPRRPKSTTPLMKKATVLSLGAIHRSANRLILHSTDWTIKLN</sequence>
<evidence type="ECO:0000256" key="7">
    <source>
        <dbReference type="ARBA" id="ARBA00022842"/>
    </source>
</evidence>
<dbReference type="InterPro" id="IPR036412">
    <property type="entry name" value="HAD-like_sf"/>
</dbReference>
<keyword evidence="6" id="KW-0378">Hydrolase</keyword>
<dbReference type="NCBIfam" id="TIGR02244">
    <property type="entry name" value="HAD-IG-Ncltidse"/>
    <property type="match status" value="1"/>
</dbReference>
<comment type="similarity">
    <text evidence="2">Belongs to the 5'(3')-deoxyribonucleotidase family.</text>
</comment>
<evidence type="ECO:0000256" key="1">
    <source>
        <dbReference type="ARBA" id="ARBA00008259"/>
    </source>
</evidence>
<keyword evidence="10" id="KW-1185">Reference proteome</keyword>
<dbReference type="PANTHER" id="PTHR11871">
    <property type="entry name" value="PROTEIN PHOSPHATASE PP2A REGULATORY SUBUNIT B"/>
    <property type="match status" value="1"/>
</dbReference>
<dbReference type="GO" id="GO:0016787">
    <property type="term" value="F:hydrolase activity"/>
    <property type="evidence" value="ECO:0007669"/>
    <property type="project" value="UniProtKB-KW"/>
</dbReference>
<comment type="caution">
    <text evidence="9">The sequence shown here is derived from an EMBL/GenBank/DDBJ whole genome shotgun (WGS) entry which is preliminary data.</text>
</comment>
<accession>A0A1W0XEM3</accession>
<dbReference type="AlphaFoldDB" id="A0A1W0XEM3"/>
<keyword evidence="5" id="KW-0677">Repeat</keyword>
<dbReference type="SMART" id="SM00320">
    <property type="entry name" value="WD40"/>
    <property type="match status" value="5"/>
</dbReference>
<dbReference type="SUPFAM" id="SSF50978">
    <property type="entry name" value="WD40 repeat-like"/>
    <property type="match status" value="1"/>
</dbReference>
<dbReference type="GO" id="GO:0046872">
    <property type="term" value="F:metal ion binding"/>
    <property type="evidence" value="ECO:0007669"/>
    <property type="project" value="UniProtKB-KW"/>
</dbReference>
<gene>
    <name evidence="9" type="ORF">BV898_00059</name>
</gene>
<evidence type="ECO:0000256" key="4">
    <source>
        <dbReference type="ARBA" id="ARBA00022723"/>
    </source>
</evidence>
<evidence type="ECO:0000256" key="6">
    <source>
        <dbReference type="ARBA" id="ARBA00022801"/>
    </source>
</evidence>
<dbReference type="Pfam" id="PF05761">
    <property type="entry name" value="5_nucleotid"/>
    <property type="match status" value="1"/>
</dbReference>
<dbReference type="GO" id="GO:0019888">
    <property type="term" value="F:protein phosphatase regulator activity"/>
    <property type="evidence" value="ECO:0007669"/>
    <property type="project" value="InterPro"/>
</dbReference>
<proteinExistence type="inferred from homology"/>
<dbReference type="InterPro" id="IPR001680">
    <property type="entry name" value="WD40_rpt"/>
</dbReference>
<dbReference type="Proteomes" id="UP000192578">
    <property type="component" value="Unassembled WGS sequence"/>
</dbReference>
<evidence type="ECO:0000256" key="5">
    <source>
        <dbReference type="ARBA" id="ARBA00022737"/>
    </source>
</evidence>
<name>A0A1W0XEM3_HYPEX</name>
<protein>
    <submittedName>
        <fullName evidence="9">Cytosolic purine 5'-nucleotidase</fullName>
    </submittedName>
</protein>
<evidence type="ECO:0000313" key="9">
    <source>
        <dbReference type="EMBL" id="OQV25917.1"/>
    </source>
</evidence>
<dbReference type="GO" id="GO:0000159">
    <property type="term" value="C:protein phosphatase type 2A complex"/>
    <property type="evidence" value="ECO:0007669"/>
    <property type="project" value="InterPro"/>
</dbReference>
<dbReference type="GO" id="GO:0046037">
    <property type="term" value="P:GMP metabolic process"/>
    <property type="evidence" value="ECO:0007669"/>
    <property type="project" value="UniProtKB-ARBA"/>
</dbReference>
<reference evidence="10" key="1">
    <citation type="submission" date="2017-01" db="EMBL/GenBank/DDBJ databases">
        <title>Comparative genomics of anhydrobiosis in the tardigrade Hypsibius dujardini.</title>
        <authorList>
            <person name="Yoshida Y."/>
            <person name="Koutsovoulos G."/>
            <person name="Laetsch D."/>
            <person name="Stevens L."/>
            <person name="Kumar S."/>
            <person name="Horikawa D."/>
            <person name="Ishino K."/>
            <person name="Komine S."/>
            <person name="Tomita M."/>
            <person name="Blaxter M."/>
            <person name="Arakawa K."/>
        </authorList>
    </citation>
    <scope>NUCLEOTIDE SEQUENCE [LARGE SCALE GENOMIC DNA]</scope>
    <source>
        <strain evidence="10">Z151</strain>
    </source>
</reference>
<dbReference type="InterPro" id="IPR015943">
    <property type="entry name" value="WD40/YVTN_repeat-like_dom_sf"/>
</dbReference>
<keyword evidence="4" id="KW-0479">Metal-binding</keyword>
<dbReference type="EMBL" id="MTYJ01000001">
    <property type="protein sequence ID" value="OQV25917.1"/>
    <property type="molecule type" value="Genomic_DNA"/>
</dbReference>
<keyword evidence="7" id="KW-0460">Magnesium</keyword>
<dbReference type="InterPro" id="IPR008380">
    <property type="entry name" value="HAD-SF_hydro_IG_5-nucl"/>
</dbReference>
<evidence type="ECO:0000256" key="3">
    <source>
        <dbReference type="ARBA" id="ARBA00022574"/>
    </source>
</evidence>